<accession>A0ABP8I8U5</accession>
<organism evidence="1 2">
    <name type="scientific">Kangiella taiwanensis</name>
    <dbReference type="NCBI Taxonomy" id="1079179"/>
    <lineage>
        <taxon>Bacteria</taxon>
        <taxon>Pseudomonadati</taxon>
        <taxon>Pseudomonadota</taxon>
        <taxon>Gammaproteobacteria</taxon>
        <taxon>Kangiellales</taxon>
        <taxon>Kangiellaceae</taxon>
        <taxon>Kangiella</taxon>
    </lineage>
</organism>
<dbReference type="RefSeq" id="WP_223579056.1">
    <property type="nucleotide sequence ID" value="NZ_BAABFU010000003.1"/>
</dbReference>
<name>A0ABP8I8U5_9GAMM</name>
<proteinExistence type="predicted"/>
<evidence type="ECO:0000313" key="2">
    <source>
        <dbReference type="Proteomes" id="UP001501294"/>
    </source>
</evidence>
<gene>
    <name evidence="1" type="ORF">GCM10023150_22250</name>
</gene>
<sequence>MKFLLLLTFWLTPDLLLAIDNKTEIENYYYGRVLGVDLPFLEDTEPQKVLLGVGSGFRLAVLNNNFRISVKNNPNLCDLKDLELLSKYSEHCLAVELYSVNPHLMSSSEKSQLETYKDNFEFGHFSGLELKTVTLYQGGVLFEYKSSKGLLSYVLIKELGSSEVMEYSAFDVSTALFEQELKRSKSRDIKKLVSYIDSYLKNELSPEEFTELDVEVIISENL</sequence>
<reference evidence="2" key="1">
    <citation type="journal article" date="2019" name="Int. J. Syst. Evol. Microbiol.">
        <title>The Global Catalogue of Microorganisms (GCM) 10K type strain sequencing project: providing services to taxonomists for standard genome sequencing and annotation.</title>
        <authorList>
            <consortium name="The Broad Institute Genomics Platform"/>
            <consortium name="The Broad Institute Genome Sequencing Center for Infectious Disease"/>
            <person name="Wu L."/>
            <person name="Ma J."/>
        </authorList>
    </citation>
    <scope>NUCLEOTIDE SEQUENCE [LARGE SCALE GENOMIC DNA]</scope>
    <source>
        <strain evidence="2">JCM 17727</strain>
    </source>
</reference>
<evidence type="ECO:0000313" key="1">
    <source>
        <dbReference type="EMBL" id="GAA4353529.1"/>
    </source>
</evidence>
<keyword evidence="2" id="KW-1185">Reference proteome</keyword>
<dbReference type="Proteomes" id="UP001501294">
    <property type="component" value="Unassembled WGS sequence"/>
</dbReference>
<comment type="caution">
    <text evidence="1">The sequence shown here is derived from an EMBL/GenBank/DDBJ whole genome shotgun (WGS) entry which is preliminary data.</text>
</comment>
<protein>
    <submittedName>
        <fullName evidence="1">Uncharacterized protein</fullName>
    </submittedName>
</protein>
<dbReference type="EMBL" id="BAABFU010000003">
    <property type="protein sequence ID" value="GAA4353529.1"/>
    <property type="molecule type" value="Genomic_DNA"/>
</dbReference>